<dbReference type="EMBL" id="UINC01114023">
    <property type="protein sequence ID" value="SVC84035.1"/>
    <property type="molecule type" value="Genomic_DNA"/>
</dbReference>
<accession>A0A382QGM0</accession>
<sequence>MIVILIGIGVVLGVRQFGGDSTPSEQIVENEETEVAEGSPYDFADRFALIWMSGNYSVLFDMVHEDSQRLTPYTVFADFYNNFEAVTSLTKITVSVVNVTAEAASFHVDLRTRYYGTFEYKVVLKLANLDGNFYVIW</sequence>
<name>A0A382QGM0_9ZZZZ</name>
<dbReference type="Gene3D" id="3.10.450.100">
    <property type="entry name" value="NTF2-like, domain 1"/>
    <property type="match status" value="1"/>
</dbReference>
<protein>
    <submittedName>
        <fullName evidence="1">Uncharacterized protein</fullName>
    </submittedName>
</protein>
<gene>
    <name evidence="1" type="ORF">METZ01_LOCUS336889</name>
</gene>
<reference evidence="1" key="1">
    <citation type="submission" date="2018-05" db="EMBL/GenBank/DDBJ databases">
        <authorList>
            <person name="Lanie J.A."/>
            <person name="Ng W.-L."/>
            <person name="Kazmierczak K.M."/>
            <person name="Andrzejewski T.M."/>
            <person name="Davidsen T.M."/>
            <person name="Wayne K.J."/>
            <person name="Tettelin H."/>
            <person name="Glass J.I."/>
            <person name="Rusch D."/>
            <person name="Podicherti R."/>
            <person name="Tsui H.-C.T."/>
            <person name="Winkler M.E."/>
        </authorList>
    </citation>
    <scope>NUCLEOTIDE SEQUENCE</scope>
</reference>
<dbReference type="AlphaFoldDB" id="A0A382QGM0"/>
<organism evidence="1">
    <name type="scientific">marine metagenome</name>
    <dbReference type="NCBI Taxonomy" id="408172"/>
    <lineage>
        <taxon>unclassified sequences</taxon>
        <taxon>metagenomes</taxon>
        <taxon>ecological metagenomes</taxon>
    </lineage>
</organism>
<feature type="non-terminal residue" evidence="1">
    <location>
        <position position="137"/>
    </location>
</feature>
<evidence type="ECO:0000313" key="1">
    <source>
        <dbReference type="EMBL" id="SVC84035.1"/>
    </source>
</evidence>
<proteinExistence type="predicted"/>